<feature type="region of interest" description="Disordered" evidence="1">
    <location>
        <begin position="1"/>
        <end position="32"/>
    </location>
</feature>
<dbReference type="InterPro" id="IPR038765">
    <property type="entry name" value="Papain-like_cys_pep_sf"/>
</dbReference>
<dbReference type="CDD" id="cd22744">
    <property type="entry name" value="OTU"/>
    <property type="match status" value="1"/>
</dbReference>
<accession>A0ABP0PMV8</accession>
<feature type="non-terminal residue" evidence="3">
    <location>
        <position position="141"/>
    </location>
</feature>
<dbReference type="Proteomes" id="UP001642464">
    <property type="component" value="Unassembled WGS sequence"/>
</dbReference>
<evidence type="ECO:0000256" key="1">
    <source>
        <dbReference type="SAM" id="MobiDB-lite"/>
    </source>
</evidence>
<reference evidence="3 4" key="1">
    <citation type="submission" date="2024-02" db="EMBL/GenBank/DDBJ databases">
        <authorList>
            <person name="Chen Y."/>
            <person name="Shah S."/>
            <person name="Dougan E. K."/>
            <person name="Thang M."/>
            <person name="Chan C."/>
        </authorList>
    </citation>
    <scope>NUCLEOTIDE SEQUENCE [LARGE SCALE GENOMIC DNA]</scope>
</reference>
<keyword evidence="4" id="KW-1185">Reference proteome</keyword>
<dbReference type="EMBL" id="CAXAMM010037607">
    <property type="protein sequence ID" value="CAK9077367.1"/>
    <property type="molecule type" value="Genomic_DNA"/>
</dbReference>
<comment type="caution">
    <text evidence="3">The sequence shown here is derived from an EMBL/GenBank/DDBJ whole genome shotgun (WGS) entry which is preliminary data.</text>
</comment>
<feature type="domain" description="OTU" evidence="2">
    <location>
        <begin position="33"/>
        <end position="108"/>
    </location>
</feature>
<evidence type="ECO:0000313" key="3">
    <source>
        <dbReference type="EMBL" id="CAK9077367.1"/>
    </source>
</evidence>
<dbReference type="InterPro" id="IPR003323">
    <property type="entry name" value="OTU_dom"/>
</dbReference>
<dbReference type="Pfam" id="PF02338">
    <property type="entry name" value="OTU"/>
    <property type="match status" value="1"/>
</dbReference>
<proteinExistence type="predicted"/>
<name>A0ABP0PMV8_9DINO</name>
<sequence length="141" mass="15804">MGGSPEKAAKPPPKKRAVVRDAPKGLTRVPNSAQGNCLFESIAQGLNPDNPKHARAIRAAVIAHLKRHADRYQPWWDNLRPDEEICDSWEEYLRLVSKAGAYAGCLEIAYNQSSKKGCICLWFQDQHYEYLKGDLNPELGS</sequence>
<dbReference type="Gene3D" id="3.90.70.80">
    <property type="match status" value="1"/>
</dbReference>
<protein>
    <submittedName>
        <fullName evidence="3">Ubiquitin thioesterase L96</fullName>
    </submittedName>
</protein>
<evidence type="ECO:0000313" key="4">
    <source>
        <dbReference type="Proteomes" id="UP001642464"/>
    </source>
</evidence>
<dbReference type="SUPFAM" id="SSF54001">
    <property type="entry name" value="Cysteine proteinases"/>
    <property type="match status" value="1"/>
</dbReference>
<gene>
    <name evidence="3" type="ORF">SCF082_LOCUS37123</name>
</gene>
<evidence type="ECO:0000259" key="2">
    <source>
        <dbReference type="Pfam" id="PF02338"/>
    </source>
</evidence>
<organism evidence="3 4">
    <name type="scientific">Durusdinium trenchii</name>
    <dbReference type="NCBI Taxonomy" id="1381693"/>
    <lineage>
        <taxon>Eukaryota</taxon>
        <taxon>Sar</taxon>
        <taxon>Alveolata</taxon>
        <taxon>Dinophyceae</taxon>
        <taxon>Suessiales</taxon>
        <taxon>Symbiodiniaceae</taxon>
        <taxon>Durusdinium</taxon>
    </lineage>
</organism>